<evidence type="ECO:0000313" key="11">
    <source>
        <dbReference type="Proteomes" id="UP001179181"/>
    </source>
</evidence>
<dbReference type="InterPro" id="IPR011123">
    <property type="entry name" value="Y_Y_Y"/>
</dbReference>
<dbReference type="SUPFAM" id="SSF55874">
    <property type="entry name" value="ATPase domain of HSP90 chaperone/DNA topoisomerase II/histidine kinase"/>
    <property type="match status" value="1"/>
</dbReference>
<organism evidence="10 11">
    <name type="scientific">Dyadobacter arcticus</name>
    <dbReference type="NCBI Taxonomy" id="1078754"/>
    <lineage>
        <taxon>Bacteria</taxon>
        <taxon>Pseudomonadati</taxon>
        <taxon>Bacteroidota</taxon>
        <taxon>Cytophagia</taxon>
        <taxon>Cytophagales</taxon>
        <taxon>Spirosomataceae</taxon>
        <taxon>Dyadobacter</taxon>
    </lineage>
</organism>
<dbReference type="Gene3D" id="1.10.287.130">
    <property type="match status" value="1"/>
</dbReference>
<evidence type="ECO:0000259" key="8">
    <source>
        <dbReference type="PROSITE" id="PS50109"/>
    </source>
</evidence>
<dbReference type="Gene3D" id="3.40.50.2300">
    <property type="match status" value="2"/>
</dbReference>
<feature type="domain" description="Response regulatory" evidence="9">
    <location>
        <begin position="1138"/>
        <end position="1251"/>
    </location>
</feature>
<proteinExistence type="predicted"/>
<dbReference type="RefSeq" id="WP_167271026.1">
    <property type="nucleotide sequence ID" value="NZ_JAASQJ010000003.1"/>
</dbReference>
<dbReference type="PROSITE" id="PS50109">
    <property type="entry name" value="HIS_KIN"/>
    <property type="match status" value="1"/>
</dbReference>
<dbReference type="SMART" id="SM00388">
    <property type="entry name" value="HisKA"/>
    <property type="match status" value="1"/>
</dbReference>
<dbReference type="CDD" id="cd00082">
    <property type="entry name" value="HisKA"/>
    <property type="match status" value="1"/>
</dbReference>
<feature type="coiled-coil region" evidence="5">
    <location>
        <begin position="827"/>
        <end position="889"/>
    </location>
</feature>
<keyword evidence="10" id="KW-0418">Kinase</keyword>
<dbReference type="CDD" id="cd17546">
    <property type="entry name" value="REC_hyHK_CKI1_RcsC-like"/>
    <property type="match status" value="1"/>
</dbReference>
<dbReference type="PRINTS" id="PR00344">
    <property type="entry name" value="BCTRLSENSOR"/>
</dbReference>
<evidence type="ECO:0000313" key="10">
    <source>
        <dbReference type="EMBL" id="NIJ53630.1"/>
    </source>
</evidence>
<sequence>MKVYLLFGLILSLSFSSSQAQEGNNYFRHLTTNSGLSQNNVTSMLMDRRGFMWFGTQDGLNMYDGYEFTVYRNDPQNPESIGYSSVNALFEDRQGRLWIGTDDGGLSQYSYELDRFLNFRNDPKNNNSISHNKVLSITQDARGNLWVGTGGGLNYFDVKKNTFKRYLHQPDNPESLSNSFVKKVFVDSKDIVWIGTKDGGLNKLNASNGTFTHYRHHLSDPSSLGKDEVNSIFEDSKNNLWIATEGGGLNLMNRAAGTFQSFRQSASNPKGISHNDVISLEEDRSGRLWIGTRNGGINILEKNGSFTKYDFDKANVDGLNNGSIYSLFCDKIGTMWVGTFSGGINVMDFDPPKFKRYRSNPNMLNGLNNDNILSIVEAQDGNLWVGTDGGGVNVWDKKTGRFEHYSHTNDDHSSIASNYITVIHQDKKGKIWAGNFKGGLSVYNWQGKNFDNLNNIPNSKFPIKANIYGIADDNKGFLWIGSSEGLLKYNKAQNTYQTYRHDANKPGSISGNVILPVYQDQSGSIWIGTEGAGLNLLDEKRQTFTRFTHDLRNANTISNNVINCIFEDSKRNLWIGTNGGLNFYNKKKETFTAYRQKDGLPNDVVWAIQEDSHGTLWISTNNGLSNFNPATKVFHNFDNSDGLQGTSFNKMSSFKNKSGTLYFGGQNGLNVFHPDSIRYNRFIPPVYINDFQIFNQSVSPHDRNSPLKKHISASKDITVSYKDLMLSFEFTALNYTVSRKNQYAYKLVGFDKDWIYSGTTRKATYTNLDPGDYTFRVKASNNDGIWNETGTFVRLHIIPPFWQTWWFRILMVLAAIVVIYLLYQARVRVIKKQKEALQQQVHERTREVTEQKHALEQQASHLHKLNDDLQQKHIEEQQAREEAEKANQAKSVFLATMSHEIRTPMNGILGMALLLSQTSMTEEQTEYTETIMGCGDGLLTVINDILDFSKIESGNMELERKPFDLHECIEEVLGIFSRKTADLGLDLVYQIDPEVPSQIIGDNLRLRQVLINLVSNAVKFTHDGEILVSVRCEHKHENGEIELNFQIQDTGIGIAADKLELLFKAFSQVDSSHTRKYGGTGLGLVISQRLVELMGGHIHAESEEGAGTTFYFSIITKASEDLSNRSAGLNGSENEGKIVLVVDDNKTNLRIIETQLKYWKLVPILASSGSQALGILDRENKIDLVITDQNMPEMNGIQLAQMIRKTFAELPIVLLSSVGDEARNNYPGIFCSILTKPVKHQKLGDVVKKELSRQMVVVEPKPLEGKNLLSTYFAEEFPFKMLIAEDNAINEKLFVIVLTKLGYAPKVTRNGKEALTEAAQEFFDVIFMDVQMPEMDGLEATRMIRKLPGHQPYIIAVTANAMPEDREICIQAGMDDYVAKPIRYDEIKSSLQRAFIARQAVSE</sequence>
<dbReference type="CDD" id="cd16922">
    <property type="entry name" value="HATPase_EvgS-ArcB-TorS-like"/>
    <property type="match status" value="1"/>
</dbReference>
<dbReference type="Pfam" id="PF07495">
    <property type="entry name" value="Y_Y_Y"/>
    <property type="match status" value="1"/>
</dbReference>
<dbReference type="InterPro" id="IPR015943">
    <property type="entry name" value="WD40/YVTN_repeat-like_dom_sf"/>
</dbReference>
<reference evidence="10 11" key="1">
    <citation type="submission" date="2020-03" db="EMBL/GenBank/DDBJ databases">
        <title>Genomic Encyclopedia of Type Strains, Phase IV (KMG-IV): sequencing the most valuable type-strain genomes for metagenomic binning, comparative biology and taxonomic classification.</title>
        <authorList>
            <person name="Goeker M."/>
        </authorList>
    </citation>
    <scope>NUCLEOTIDE SEQUENCE [LARGE SCALE GENOMIC DNA]</scope>
    <source>
        <strain evidence="10 11">DSM 102865</strain>
    </source>
</reference>
<dbReference type="InterPro" id="IPR011006">
    <property type="entry name" value="CheY-like_superfamily"/>
</dbReference>
<dbReference type="CDD" id="cd00146">
    <property type="entry name" value="PKD"/>
    <property type="match status" value="1"/>
</dbReference>
<dbReference type="SMART" id="SM00448">
    <property type="entry name" value="REC"/>
    <property type="match status" value="2"/>
</dbReference>
<evidence type="ECO:0000256" key="2">
    <source>
        <dbReference type="ARBA" id="ARBA00012438"/>
    </source>
</evidence>
<keyword evidence="6" id="KW-0812">Transmembrane</keyword>
<keyword evidence="5" id="KW-0175">Coiled coil</keyword>
<dbReference type="PROSITE" id="PS50110">
    <property type="entry name" value="RESPONSE_REGULATORY"/>
    <property type="match status" value="2"/>
</dbReference>
<feature type="chain" id="PRO_5046757161" description="histidine kinase" evidence="7">
    <location>
        <begin position="21"/>
        <end position="1403"/>
    </location>
</feature>
<dbReference type="Pfam" id="PF00512">
    <property type="entry name" value="HisKA"/>
    <property type="match status" value="1"/>
</dbReference>
<feature type="modified residue" description="4-aspartylphosphate" evidence="4">
    <location>
        <position position="1188"/>
    </location>
</feature>
<dbReference type="InterPro" id="IPR013783">
    <property type="entry name" value="Ig-like_fold"/>
</dbReference>
<dbReference type="InterPro" id="IPR003594">
    <property type="entry name" value="HATPase_dom"/>
</dbReference>
<dbReference type="InterPro" id="IPR011110">
    <property type="entry name" value="Reg_prop"/>
</dbReference>
<dbReference type="Pfam" id="PF02518">
    <property type="entry name" value="HATPase_c"/>
    <property type="match status" value="1"/>
</dbReference>
<gene>
    <name evidence="10" type="ORF">FHS68_002812</name>
</gene>
<comment type="catalytic activity">
    <reaction evidence="1">
        <text>ATP + protein L-histidine = ADP + protein N-phospho-L-histidine.</text>
        <dbReference type="EC" id="2.7.13.3"/>
    </reaction>
</comment>
<name>A0ABX0UPZ8_9BACT</name>
<evidence type="ECO:0000256" key="6">
    <source>
        <dbReference type="SAM" id="Phobius"/>
    </source>
</evidence>
<evidence type="ECO:0000256" key="3">
    <source>
        <dbReference type="ARBA" id="ARBA00022553"/>
    </source>
</evidence>
<keyword evidence="6" id="KW-1133">Transmembrane helix</keyword>
<dbReference type="InterPro" id="IPR004358">
    <property type="entry name" value="Sig_transdc_His_kin-like_C"/>
</dbReference>
<keyword evidence="11" id="KW-1185">Reference proteome</keyword>
<evidence type="ECO:0000256" key="1">
    <source>
        <dbReference type="ARBA" id="ARBA00000085"/>
    </source>
</evidence>
<dbReference type="Proteomes" id="UP001179181">
    <property type="component" value="Unassembled WGS sequence"/>
</dbReference>
<dbReference type="InterPro" id="IPR001789">
    <property type="entry name" value="Sig_transdc_resp-reg_receiver"/>
</dbReference>
<protein>
    <recommendedName>
        <fullName evidence="2">histidine kinase</fullName>
        <ecNumber evidence="2">2.7.13.3</ecNumber>
    </recommendedName>
</protein>
<dbReference type="SUPFAM" id="SSF63829">
    <property type="entry name" value="Calcium-dependent phosphotriesterase"/>
    <property type="match status" value="3"/>
</dbReference>
<dbReference type="InterPro" id="IPR005467">
    <property type="entry name" value="His_kinase_dom"/>
</dbReference>
<feature type="modified residue" description="4-aspartylphosphate" evidence="4">
    <location>
        <position position="1329"/>
    </location>
</feature>
<dbReference type="GO" id="GO:0016301">
    <property type="term" value="F:kinase activity"/>
    <property type="evidence" value="ECO:0007669"/>
    <property type="project" value="UniProtKB-KW"/>
</dbReference>
<feature type="signal peptide" evidence="7">
    <location>
        <begin position="1"/>
        <end position="20"/>
    </location>
</feature>
<dbReference type="SMART" id="SM00387">
    <property type="entry name" value="HATPase_c"/>
    <property type="match status" value="1"/>
</dbReference>
<feature type="transmembrane region" description="Helical" evidence="6">
    <location>
        <begin position="805"/>
        <end position="823"/>
    </location>
</feature>
<dbReference type="Gene3D" id="2.60.40.10">
    <property type="entry name" value="Immunoglobulins"/>
    <property type="match status" value="1"/>
</dbReference>
<dbReference type="CDD" id="cd00156">
    <property type="entry name" value="REC"/>
    <property type="match status" value="1"/>
</dbReference>
<evidence type="ECO:0000256" key="5">
    <source>
        <dbReference type="SAM" id="Coils"/>
    </source>
</evidence>
<dbReference type="EMBL" id="JAASQJ010000003">
    <property type="protein sequence ID" value="NIJ53630.1"/>
    <property type="molecule type" value="Genomic_DNA"/>
</dbReference>
<evidence type="ECO:0000259" key="9">
    <source>
        <dbReference type="PROSITE" id="PS50110"/>
    </source>
</evidence>
<dbReference type="InterPro" id="IPR003661">
    <property type="entry name" value="HisK_dim/P_dom"/>
</dbReference>
<evidence type="ECO:0000256" key="4">
    <source>
        <dbReference type="PROSITE-ProRule" id="PRU00169"/>
    </source>
</evidence>
<dbReference type="InterPro" id="IPR036097">
    <property type="entry name" value="HisK_dim/P_sf"/>
</dbReference>
<keyword evidence="7" id="KW-0732">Signal</keyword>
<keyword evidence="6" id="KW-0472">Membrane</keyword>
<dbReference type="SUPFAM" id="SSF52172">
    <property type="entry name" value="CheY-like"/>
    <property type="match status" value="2"/>
</dbReference>
<accession>A0ABX0UPZ8</accession>
<comment type="caution">
    <text evidence="10">The sequence shown here is derived from an EMBL/GenBank/DDBJ whole genome shotgun (WGS) entry which is preliminary data.</text>
</comment>
<feature type="domain" description="Histidine kinase" evidence="8">
    <location>
        <begin position="896"/>
        <end position="1118"/>
    </location>
</feature>
<dbReference type="EC" id="2.7.13.3" evidence="2"/>
<feature type="domain" description="Response regulatory" evidence="9">
    <location>
        <begin position="1280"/>
        <end position="1395"/>
    </location>
</feature>
<dbReference type="SUPFAM" id="SSF47384">
    <property type="entry name" value="Homodimeric domain of signal transducing histidine kinase"/>
    <property type="match status" value="1"/>
</dbReference>
<keyword evidence="10" id="KW-0808">Transferase</keyword>
<dbReference type="PANTHER" id="PTHR43547:SF2">
    <property type="entry name" value="HYBRID SIGNAL TRANSDUCTION HISTIDINE KINASE C"/>
    <property type="match status" value="1"/>
</dbReference>
<dbReference type="Gene3D" id="3.30.565.10">
    <property type="entry name" value="Histidine kinase-like ATPase, C-terminal domain"/>
    <property type="match status" value="1"/>
</dbReference>
<dbReference type="Pfam" id="PF07494">
    <property type="entry name" value="Reg_prop"/>
    <property type="match status" value="9"/>
</dbReference>
<dbReference type="PANTHER" id="PTHR43547">
    <property type="entry name" value="TWO-COMPONENT HISTIDINE KINASE"/>
    <property type="match status" value="1"/>
</dbReference>
<keyword evidence="3 4" id="KW-0597">Phosphoprotein</keyword>
<dbReference type="Gene3D" id="2.130.10.10">
    <property type="entry name" value="YVTN repeat-like/Quinoprotein amine dehydrogenase"/>
    <property type="match status" value="2"/>
</dbReference>
<dbReference type="Pfam" id="PF00072">
    <property type="entry name" value="Response_reg"/>
    <property type="match status" value="2"/>
</dbReference>
<dbReference type="InterPro" id="IPR036890">
    <property type="entry name" value="HATPase_C_sf"/>
</dbReference>
<evidence type="ECO:0000256" key="7">
    <source>
        <dbReference type="SAM" id="SignalP"/>
    </source>
</evidence>